<organism evidence="3 4">
    <name type="scientific">Dyella japonica A8</name>
    <dbReference type="NCBI Taxonomy" id="1217721"/>
    <lineage>
        <taxon>Bacteria</taxon>
        <taxon>Pseudomonadati</taxon>
        <taxon>Pseudomonadota</taxon>
        <taxon>Gammaproteobacteria</taxon>
        <taxon>Lysobacterales</taxon>
        <taxon>Rhodanobacteraceae</taxon>
        <taxon>Dyella</taxon>
    </lineage>
</organism>
<keyword evidence="2" id="KW-0472">Membrane</keyword>
<dbReference type="PATRIC" id="fig|1217721.7.peg.2310"/>
<gene>
    <name evidence="3" type="ORF">HY57_11180</name>
</gene>
<dbReference type="KEGG" id="dja:HY57_11180"/>
<feature type="transmembrane region" description="Helical" evidence="2">
    <location>
        <begin position="12"/>
        <end position="30"/>
    </location>
</feature>
<evidence type="ECO:0000313" key="3">
    <source>
        <dbReference type="EMBL" id="AIF47788.1"/>
    </source>
</evidence>
<proteinExistence type="predicted"/>
<protein>
    <submittedName>
        <fullName evidence="3">Uncharacterized protein</fullName>
    </submittedName>
</protein>
<name>A0A075K6K1_9GAMM</name>
<sequence length="125" mass="13991">MNDGPAASRRWRYIGFAISTAVLVPAWLWSGYWTFVAITRQHIIYGRWDHIVALSAEPQRFLLSLTAHAAMLITIPAYWMAQARKQAMLPEADNALGAFAVDFPAHHRPAPPRRPPSQGIDNNDG</sequence>
<evidence type="ECO:0000313" key="4">
    <source>
        <dbReference type="Proteomes" id="UP000027987"/>
    </source>
</evidence>
<feature type="transmembrane region" description="Helical" evidence="2">
    <location>
        <begin position="61"/>
        <end position="81"/>
    </location>
</feature>
<keyword evidence="2" id="KW-1133">Transmembrane helix</keyword>
<dbReference type="Proteomes" id="UP000027987">
    <property type="component" value="Chromosome"/>
</dbReference>
<evidence type="ECO:0000256" key="2">
    <source>
        <dbReference type="SAM" id="Phobius"/>
    </source>
</evidence>
<dbReference type="HOGENOM" id="CLU_1989101_0_0_6"/>
<evidence type="ECO:0000256" key="1">
    <source>
        <dbReference type="SAM" id="MobiDB-lite"/>
    </source>
</evidence>
<keyword evidence="2" id="KW-0812">Transmembrane</keyword>
<dbReference type="EMBL" id="CP008884">
    <property type="protein sequence ID" value="AIF47788.1"/>
    <property type="molecule type" value="Genomic_DNA"/>
</dbReference>
<feature type="region of interest" description="Disordered" evidence="1">
    <location>
        <begin position="104"/>
        <end position="125"/>
    </location>
</feature>
<keyword evidence="4" id="KW-1185">Reference proteome</keyword>
<dbReference type="AlphaFoldDB" id="A0A075K6K1"/>
<reference evidence="3 4" key="1">
    <citation type="submission" date="2014-07" db="EMBL/GenBank/DDBJ databases">
        <title>Complete Genome Sequence of Dyella japonica Strain A8 Isolated from Malaysian Tropical Soil.</title>
        <authorList>
            <person name="Hui R.K.H."/>
            <person name="Chen J.-W."/>
            <person name="Chan K.-G."/>
            <person name="Leung F.C.C."/>
        </authorList>
    </citation>
    <scope>NUCLEOTIDE SEQUENCE [LARGE SCALE GENOMIC DNA]</scope>
    <source>
        <strain evidence="3 4">A8</strain>
    </source>
</reference>
<accession>A0A075K6K1</accession>